<dbReference type="AlphaFoldDB" id="A0AAD4YYW0"/>
<accession>A0AAD4YYW0</accession>
<name>A0AAD4YYW0_PRUDU</name>
<dbReference type="Proteomes" id="UP001054821">
    <property type="component" value="Chromosome 6"/>
</dbReference>
<evidence type="ECO:0000313" key="1">
    <source>
        <dbReference type="EMBL" id="KAI5325703.1"/>
    </source>
</evidence>
<gene>
    <name evidence="1" type="ORF">L3X38_034777</name>
</gene>
<proteinExistence type="predicted"/>
<evidence type="ECO:0000313" key="2">
    <source>
        <dbReference type="Proteomes" id="UP001054821"/>
    </source>
</evidence>
<keyword evidence="2" id="KW-1185">Reference proteome</keyword>
<sequence length="124" mass="13311">MVIIDVIKLFALDGVELYSKNLIVGIAVVGLTEKAKLLAWKSSGKASCWSNTESHAVATQVKLRSSAAAKLTSMNIASLNNMAILDSLPRPLQTLTYPSLQVFADAFSQTTKAAKEKEADNITN</sequence>
<dbReference type="EMBL" id="JAJFAZ020000006">
    <property type="protein sequence ID" value="KAI5325703.1"/>
    <property type="molecule type" value="Genomic_DNA"/>
</dbReference>
<reference evidence="1 2" key="1">
    <citation type="journal article" date="2022" name="G3 (Bethesda)">
        <title>Whole-genome sequence and methylome profiling of the almond [Prunus dulcis (Mill.) D.A. Webb] cultivar 'Nonpareil'.</title>
        <authorList>
            <person name="D'Amico-Willman K.M."/>
            <person name="Ouma W.Z."/>
            <person name="Meulia T."/>
            <person name="Sideli G.M."/>
            <person name="Gradziel T.M."/>
            <person name="Fresnedo-Ramirez J."/>
        </authorList>
    </citation>
    <scope>NUCLEOTIDE SEQUENCE [LARGE SCALE GENOMIC DNA]</scope>
    <source>
        <strain evidence="1">Clone GOH B32 T37-40</strain>
    </source>
</reference>
<organism evidence="1 2">
    <name type="scientific">Prunus dulcis</name>
    <name type="common">Almond</name>
    <name type="synonym">Amygdalus dulcis</name>
    <dbReference type="NCBI Taxonomy" id="3755"/>
    <lineage>
        <taxon>Eukaryota</taxon>
        <taxon>Viridiplantae</taxon>
        <taxon>Streptophyta</taxon>
        <taxon>Embryophyta</taxon>
        <taxon>Tracheophyta</taxon>
        <taxon>Spermatophyta</taxon>
        <taxon>Magnoliopsida</taxon>
        <taxon>eudicotyledons</taxon>
        <taxon>Gunneridae</taxon>
        <taxon>Pentapetalae</taxon>
        <taxon>rosids</taxon>
        <taxon>fabids</taxon>
        <taxon>Rosales</taxon>
        <taxon>Rosaceae</taxon>
        <taxon>Amygdaloideae</taxon>
        <taxon>Amygdaleae</taxon>
        <taxon>Prunus</taxon>
    </lineage>
</organism>
<comment type="caution">
    <text evidence="1">The sequence shown here is derived from an EMBL/GenBank/DDBJ whole genome shotgun (WGS) entry which is preliminary data.</text>
</comment>
<protein>
    <submittedName>
        <fullName evidence="1">Uncharacterized protein</fullName>
    </submittedName>
</protein>